<protein>
    <recommendedName>
        <fullName evidence="8">YetF C-terminal domain-containing protein</fullName>
    </recommendedName>
</protein>
<comment type="subcellular location">
    <subcellularLocation>
        <location evidence="1">Cell membrane</location>
        <topology evidence="1">Multi-pass membrane protein</topology>
    </subcellularLocation>
</comment>
<keyword evidence="6 7" id="KW-0472">Membrane</keyword>
<dbReference type="OrthoDB" id="3826282at2759"/>
<dbReference type="PANTHER" id="PTHR34582:SF6">
    <property type="entry name" value="UPF0702 TRANSMEMBRANE PROTEIN YCAP"/>
    <property type="match status" value="1"/>
</dbReference>
<dbReference type="Proteomes" id="UP000469558">
    <property type="component" value="Unassembled WGS sequence"/>
</dbReference>
<evidence type="ECO:0000256" key="2">
    <source>
        <dbReference type="ARBA" id="ARBA00006448"/>
    </source>
</evidence>
<dbReference type="InterPro" id="IPR007353">
    <property type="entry name" value="DUF421"/>
</dbReference>
<feature type="domain" description="YetF C-terminal" evidence="8">
    <location>
        <begin position="85"/>
        <end position="153"/>
    </location>
</feature>
<evidence type="ECO:0000256" key="4">
    <source>
        <dbReference type="ARBA" id="ARBA00022692"/>
    </source>
</evidence>
<dbReference type="GO" id="GO:0005886">
    <property type="term" value="C:plasma membrane"/>
    <property type="evidence" value="ECO:0007669"/>
    <property type="project" value="UniProtKB-SubCell"/>
</dbReference>
<evidence type="ECO:0000313" key="9">
    <source>
        <dbReference type="EMBL" id="TVY68824.1"/>
    </source>
</evidence>
<dbReference type="InterPro" id="IPR023090">
    <property type="entry name" value="UPF0702_alpha/beta_dom_sf"/>
</dbReference>
<name>A0A8T9C2W1_9HELO</name>
<evidence type="ECO:0000256" key="1">
    <source>
        <dbReference type="ARBA" id="ARBA00004651"/>
    </source>
</evidence>
<proteinExistence type="inferred from homology"/>
<evidence type="ECO:0000256" key="3">
    <source>
        <dbReference type="ARBA" id="ARBA00022475"/>
    </source>
</evidence>
<dbReference type="PANTHER" id="PTHR34582">
    <property type="entry name" value="UPF0702 TRANSMEMBRANE PROTEIN YCAP"/>
    <property type="match status" value="1"/>
</dbReference>
<dbReference type="Gene3D" id="3.30.240.20">
    <property type="entry name" value="bsu07140 like domains"/>
    <property type="match status" value="1"/>
</dbReference>
<sequence length="187" mass="20182">MSGTSTSGTNGTVVITGPDVLQTSDFYVKAGILHPVTVGSIAVVVLFGYLRIVNGNSLVRGLLALGTLLGFQYLTSTLSSRFARHISCIFQSPPLVLVFRGEMLRPVMKKHRISPTDVNAALRQRGVLNVCQVECAIIEPTGTISVFTMKELADAKVEPDVLTAIPAYKALREHGNDEPTDEEKAKK</sequence>
<dbReference type="EMBL" id="QGMK01001409">
    <property type="protein sequence ID" value="TVY68824.1"/>
    <property type="molecule type" value="Genomic_DNA"/>
</dbReference>
<evidence type="ECO:0000256" key="7">
    <source>
        <dbReference type="SAM" id="Phobius"/>
    </source>
</evidence>
<dbReference type="AlphaFoldDB" id="A0A8T9C2W1"/>
<comment type="similarity">
    <text evidence="2">Belongs to the UPF0702 family.</text>
</comment>
<organism evidence="9 10">
    <name type="scientific">Lachnellula suecica</name>
    <dbReference type="NCBI Taxonomy" id="602035"/>
    <lineage>
        <taxon>Eukaryota</taxon>
        <taxon>Fungi</taxon>
        <taxon>Dikarya</taxon>
        <taxon>Ascomycota</taxon>
        <taxon>Pezizomycotina</taxon>
        <taxon>Leotiomycetes</taxon>
        <taxon>Helotiales</taxon>
        <taxon>Lachnaceae</taxon>
        <taxon>Lachnellula</taxon>
    </lineage>
</organism>
<evidence type="ECO:0000313" key="10">
    <source>
        <dbReference type="Proteomes" id="UP000469558"/>
    </source>
</evidence>
<feature type="transmembrane region" description="Helical" evidence="7">
    <location>
        <begin position="32"/>
        <end position="50"/>
    </location>
</feature>
<feature type="transmembrane region" description="Helical" evidence="7">
    <location>
        <begin position="57"/>
        <end position="76"/>
    </location>
</feature>
<evidence type="ECO:0000259" key="8">
    <source>
        <dbReference type="Pfam" id="PF04239"/>
    </source>
</evidence>
<dbReference type="Pfam" id="PF04239">
    <property type="entry name" value="DUF421"/>
    <property type="match status" value="1"/>
</dbReference>
<comment type="caution">
    <text evidence="9">The sequence shown here is derived from an EMBL/GenBank/DDBJ whole genome shotgun (WGS) entry which is preliminary data.</text>
</comment>
<keyword evidence="10" id="KW-1185">Reference proteome</keyword>
<keyword evidence="5 7" id="KW-1133">Transmembrane helix</keyword>
<keyword evidence="4 7" id="KW-0812">Transmembrane</keyword>
<accession>A0A8T9C2W1</accession>
<gene>
    <name evidence="9" type="ORF">LSUE1_G007625</name>
</gene>
<evidence type="ECO:0000256" key="5">
    <source>
        <dbReference type="ARBA" id="ARBA00022989"/>
    </source>
</evidence>
<evidence type="ECO:0000256" key="6">
    <source>
        <dbReference type="ARBA" id="ARBA00023136"/>
    </source>
</evidence>
<reference evidence="9 10" key="1">
    <citation type="submission" date="2018-05" db="EMBL/GenBank/DDBJ databases">
        <title>Genome sequencing and assembly of the regulated plant pathogen Lachnellula willkommii and related sister species for the development of diagnostic species identification markers.</title>
        <authorList>
            <person name="Giroux E."/>
            <person name="Bilodeau G."/>
        </authorList>
    </citation>
    <scope>NUCLEOTIDE SEQUENCE [LARGE SCALE GENOMIC DNA]</scope>
    <source>
        <strain evidence="9 10">CBS 268.59</strain>
    </source>
</reference>
<keyword evidence="3" id="KW-1003">Cell membrane</keyword>